<evidence type="ECO:0000313" key="2">
    <source>
        <dbReference type="Proteomes" id="UP000479691"/>
    </source>
</evidence>
<comment type="caution">
    <text evidence="1">The sequence shown here is derived from an EMBL/GenBank/DDBJ whole genome shotgun (WGS) entry which is preliminary data.</text>
</comment>
<dbReference type="AlphaFoldDB" id="A0A7C8Q3M8"/>
<reference evidence="1 2" key="1">
    <citation type="submission" date="2019-06" db="EMBL/GenBank/DDBJ databases">
        <authorList>
            <person name="Palmer J.M."/>
        </authorList>
    </citation>
    <scope>NUCLEOTIDE SEQUENCE [LARGE SCALE GENOMIC DNA]</scope>
    <source>
        <strain evidence="1 2">TWF788</strain>
    </source>
</reference>
<dbReference type="EMBL" id="JAABOE010000005">
    <property type="protein sequence ID" value="KAF3190700.1"/>
    <property type="molecule type" value="Genomic_DNA"/>
</dbReference>
<protein>
    <submittedName>
        <fullName evidence="1">Uncharacterized protein</fullName>
    </submittedName>
</protein>
<name>A0A7C8Q3M8_ORBOL</name>
<organism evidence="1 2">
    <name type="scientific">Orbilia oligospora</name>
    <name type="common">Nematode-trapping fungus</name>
    <name type="synonym">Arthrobotrys oligospora</name>
    <dbReference type="NCBI Taxonomy" id="2813651"/>
    <lineage>
        <taxon>Eukaryota</taxon>
        <taxon>Fungi</taxon>
        <taxon>Dikarya</taxon>
        <taxon>Ascomycota</taxon>
        <taxon>Pezizomycotina</taxon>
        <taxon>Orbiliomycetes</taxon>
        <taxon>Orbiliales</taxon>
        <taxon>Orbiliaceae</taxon>
        <taxon>Orbilia</taxon>
    </lineage>
</organism>
<proteinExistence type="predicted"/>
<accession>A0A7C8Q3M8</accession>
<dbReference type="Proteomes" id="UP000479691">
    <property type="component" value="Unassembled WGS sequence"/>
</dbReference>
<evidence type="ECO:0000313" key="1">
    <source>
        <dbReference type="EMBL" id="KAF3190700.1"/>
    </source>
</evidence>
<sequence>MLLQTEATLISNIILRVTCAQYRTVTLRIKQPHDHLDPYLNYQVKWMAEEDNRGALKVTTINIDQLGGARRVTMAALGNALPISWLEHRARGDMEYIRWTHEEASSSCNRHGDGGAILVGWTAGRCEYQWFYEVHGKWTTMHTVTTEIEIDTLTFI</sequence>
<gene>
    <name evidence="1" type="ORF">TWF788_008222</name>
</gene>